<dbReference type="Pfam" id="PF03466">
    <property type="entry name" value="LysR_substrate"/>
    <property type="match status" value="1"/>
</dbReference>
<dbReference type="SUPFAM" id="SSF46785">
    <property type="entry name" value="Winged helix' DNA-binding domain"/>
    <property type="match status" value="1"/>
</dbReference>
<sequence>MGRQVRERAMDQFRAMSIFRRVAERGSFSAASADLGLARGAASAVVAQLERRLGVRLIERTTRNLRLTDDGRAYLDRAIHLLDELHALEDDVGSAERRPRGRLRVQIPAGLARLVVAPALPRFLEAYPDVELEMLSRNGVPDFVGDGIDAAIVLGELPDLDISCRVIGNIPFTTVAAPAYLARAGIPATPADLGSHQCLPFISSLTYEKLPWRFRVPEGEMTVHVEGRVCFESNEMAVAAAIKGLGIMQLASYLVYHPIRDGQLTPVLETFRPSSATMRIVQPRHRFKPRKLRVFEDFLIELNDSTRRKWGVRQVD</sequence>
<dbReference type="AlphaFoldDB" id="A0A4R5PQK3"/>
<keyword evidence="3" id="KW-0238">DNA-binding</keyword>
<feature type="domain" description="HTH lysR-type" evidence="5">
    <location>
        <begin position="11"/>
        <end position="68"/>
    </location>
</feature>
<dbReference type="InterPro" id="IPR058163">
    <property type="entry name" value="LysR-type_TF_proteobact-type"/>
</dbReference>
<dbReference type="Pfam" id="PF00126">
    <property type="entry name" value="HTH_1"/>
    <property type="match status" value="1"/>
</dbReference>
<keyword evidence="4" id="KW-0804">Transcription</keyword>
<evidence type="ECO:0000313" key="7">
    <source>
        <dbReference type="Proteomes" id="UP000295131"/>
    </source>
</evidence>
<keyword evidence="2" id="KW-0805">Transcription regulation</keyword>
<evidence type="ECO:0000313" key="6">
    <source>
        <dbReference type="EMBL" id="TDH38971.1"/>
    </source>
</evidence>
<dbReference type="InterPro" id="IPR036388">
    <property type="entry name" value="WH-like_DNA-bd_sf"/>
</dbReference>
<comment type="similarity">
    <text evidence="1">Belongs to the LysR transcriptional regulatory family.</text>
</comment>
<dbReference type="InterPro" id="IPR000847">
    <property type="entry name" value="LysR_HTH_N"/>
</dbReference>
<evidence type="ECO:0000259" key="5">
    <source>
        <dbReference type="PROSITE" id="PS50931"/>
    </source>
</evidence>
<name>A0A4R5PQK3_9HYPH</name>
<keyword evidence="7" id="KW-1185">Reference proteome</keyword>
<dbReference type="InterPro" id="IPR036390">
    <property type="entry name" value="WH_DNA-bd_sf"/>
</dbReference>
<dbReference type="GO" id="GO:0043565">
    <property type="term" value="F:sequence-specific DNA binding"/>
    <property type="evidence" value="ECO:0007669"/>
    <property type="project" value="TreeGrafter"/>
</dbReference>
<dbReference type="InterPro" id="IPR005119">
    <property type="entry name" value="LysR_subst-bd"/>
</dbReference>
<dbReference type="GO" id="GO:0003700">
    <property type="term" value="F:DNA-binding transcription factor activity"/>
    <property type="evidence" value="ECO:0007669"/>
    <property type="project" value="InterPro"/>
</dbReference>
<dbReference type="EMBL" id="SMSI01000001">
    <property type="protein sequence ID" value="TDH38971.1"/>
    <property type="molecule type" value="Genomic_DNA"/>
</dbReference>
<gene>
    <name evidence="6" type="ORF">E2A64_07740</name>
</gene>
<dbReference type="FunFam" id="1.10.10.10:FF:000001">
    <property type="entry name" value="LysR family transcriptional regulator"/>
    <property type="match status" value="1"/>
</dbReference>
<dbReference type="Gene3D" id="3.40.190.290">
    <property type="match status" value="1"/>
</dbReference>
<dbReference type="CDD" id="cd08422">
    <property type="entry name" value="PBP2_CrgA_like"/>
    <property type="match status" value="1"/>
</dbReference>
<dbReference type="SUPFAM" id="SSF53850">
    <property type="entry name" value="Periplasmic binding protein-like II"/>
    <property type="match status" value="1"/>
</dbReference>
<comment type="caution">
    <text evidence="6">The sequence shown here is derived from an EMBL/GenBank/DDBJ whole genome shotgun (WGS) entry which is preliminary data.</text>
</comment>
<organism evidence="6 7">
    <name type="scientific">Pseudohoeflea suaedae</name>
    <dbReference type="NCBI Taxonomy" id="877384"/>
    <lineage>
        <taxon>Bacteria</taxon>
        <taxon>Pseudomonadati</taxon>
        <taxon>Pseudomonadota</taxon>
        <taxon>Alphaproteobacteria</taxon>
        <taxon>Hyphomicrobiales</taxon>
        <taxon>Rhizobiaceae</taxon>
        <taxon>Pseudohoeflea</taxon>
    </lineage>
</organism>
<dbReference type="Gene3D" id="1.10.10.10">
    <property type="entry name" value="Winged helix-like DNA-binding domain superfamily/Winged helix DNA-binding domain"/>
    <property type="match status" value="1"/>
</dbReference>
<protein>
    <submittedName>
        <fullName evidence="6">LysR family transcriptional regulator</fullName>
    </submittedName>
</protein>
<reference evidence="6 7" key="1">
    <citation type="journal article" date="2013" name="Int. J. Syst. Evol. Microbiol.">
        <title>Hoeflea suaedae sp. nov., an endophytic bacterium isolated from the root of the halophyte Suaeda maritima.</title>
        <authorList>
            <person name="Chung E.J."/>
            <person name="Park J.A."/>
            <person name="Pramanik P."/>
            <person name="Bibi F."/>
            <person name="Jeon C.O."/>
            <person name="Chung Y.R."/>
        </authorList>
    </citation>
    <scope>NUCLEOTIDE SEQUENCE [LARGE SCALE GENOMIC DNA]</scope>
    <source>
        <strain evidence="6 7">YC6898</strain>
    </source>
</reference>
<dbReference type="GO" id="GO:0006351">
    <property type="term" value="P:DNA-templated transcription"/>
    <property type="evidence" value="ECO:0007669"/>
    <property type="project" value="TreeGrafter"/>
</dbReference>
<dbReference type="PROSITE" id="PS50931">
    <property type="entry name" value="HTH_LYSR"/>
    <property type="match status" value="1"/>
</dbReference>
<evidence type="ECO:0000256" key="4">
    <source>
        <dbReference type="ARBA" id="ARBA00023163"/>
    </source>
</evidence>
<proteinExistence type="inferred from homology"/>
<dbReference type="Proteomes" id="UP000295131">
    <property type="component" value="Unassembled WGS sequence"/>
</dbReference>
<accession>A0A4R5PQK3</accession>
<evidence type="ECO:0000256" key="3">
    <source>
        <dbReference type="ARBA" id="ARBA00023125"/>
    </source>
</evidence>
<evidence type="ECO:0000256" key="1">
    <source>
        <dbReference type="ARBA" id="ARBA00009437"/>
    </source>
</evidence>
<dbReference type="PANTHER" id="PTHR30537:SF72">
    <property type="entry name" value="LYSR FAMILY TRANSCRIPTIONAL REGULATOR"/>
    <property type="match status" value="1"/>
</dbReference>
<evidence type="ECO:0000256" key="2">
    <source>
        <dbReference type="ARBA" id="ARBA00023015"/>
    </source>
</evidence>
<dbReference type="PANTHER" id="PTHR30537">
    <property type="entry name" value="HTH-TYPE TRANSCRIPTIONAL REGULATOR"/>
    <property type="match status" value="1"/>
</dbReference>